<dbReference type="EMBL" id="UXAW01000114">
    <property type="protein sequence ID" value="VDC33351.1"/>
    <property type="molecule type" value="Genomic_DNA"/>
</dbReference>
<dbReference type="Proteomes" id="UP000277498">
    <property type="component" value="Unassembled WGS sequence"/>
</dbReference>
<dbReference type="RefSeq" id="WP_160144667.1">
    <property type="nucleotide sequence ID" value="NZ_UXAW01000114.1"/>
</dbReference>
<reference evidence="1 2" key="1">
    <citation type="submission" date="2018-11" db="EMBL/GenBank/DDBJ databases">
        <authorList>
            <person name="Criscuolo A."/>
        </authorList>
    </citation>
    <scope>NUCLEOTIDE SEQUENCE [LARGE SCALE GENOMIC DNA]</scope>
    <source>
        <strain evidence="1">ACIP111625</strain>
    </source>
</reference>
<proteinExistence type="predicted"/>
<keyword evidence="2" id="KW-1185">Reference proteome</keyword>
<evidence type="ECO:0000313" key="2">
    <source>
        <dbReference type="Proteomes" id="UP000277498"/>
    </source>
</evidence>
<dbReference type="AlphaFoldDB" id="A0A3P5XF24"/>
<evidence type="ECO:0000313" key="1">
    <source>
        <dbReference type="EMBL" id="VDC33351.1"/>
    </source>
</evidence>
<sequence length="50" mass="5624">MIRQDIGEKQERRGPDPEPRLFISIPVYMQMEGICTVIAPAVKPGTLVIE</sequence>
<accession>A0A3P5XF24</accession>
<gene>
    <name evidence="1" type="ORF">XINFAN_03781</name>
</gene>
<protein>
    <submittedName>
        <fullName evidence="1">Uncharacterized protein</fullName>
    </submittedName>
</protein>
<name>A0A3P5XF24_9RHOB</name>
<organism evidence="1 2">
    <name type="scientific">Pseudogemmobacter humi</name>
    <dbReference type="NCBI Taxonomy" id="2483812"/>
    <lineage>
        <taxon>Bacteria</taxon>
        <taxon>Pseudomonadati</taxon>
        <taxon>Pseudomonadota</taxon>
        <taxon>Alphaproteobacteria</taxon>
        <taxon>Rhodobacterales</taxon>
        <taxon>Paracoccaceae</taxon>
        <taxon>Pseudogemmobacter</taxon>
    </lineage>
</organism>